<dbReference type="Pfam" id="PF00890">
    <property type="entry name" value="FAD_binding_2"/>
    <property type="match status" value="1"/>
</dbReference>
<dbReference type="Gene3D" id="3.90.700.10">
    <property type="entry name" value="Succinate dehydrogenase/fumarate reductase flavoprotein, catalytic domain"/>
    <property type="match status" value="1"/>
</dbReference>
<evidence type="ECO:0000256" key="3">
    <source>
        <dbReference type="ARBA" id="ARBA00022827"/>
    </source>
</evidence>
<evidence type="ECO:0000256" key="4">
    <source>
        <dbReference type="ARBA" id="ARBA00023002"/>
    </source>
</evidence>
<comment type="cofactor">
    <cofactor evidence="1">
        <name>FAD</name>
        <dbReference type="ChEBI" id="CHEBI:57692"/>
    </cofactor>
</comment>
<dbReference type="Gene3D" id="3.50.50.60">
    <property type="entry name" value="FAD/NAD(P)-binding domain"/>
    <property type="match status" value="1"/>
</dbReference>
<dbReference type="PANTHER" id="PTHR43400">
    <property type="entry name" value="FUMARATE REDUCTASE"/>
    <property type="match status" value="1"/>
</dbReference>
<evidence type="ECO:0000313" key="8">
    <source>
        <dbReference type="Proteomes" id="UP001529369"/>
    </source>
</evidence>
<dbReference type="InterPro" id="IPR027477">
    <property type="entry name" value="Succ_DH/fumarate_Rdtase_cat_sf"/>
</dbReference>
<dbReference type="PRINTS" id="PR00368">
    <property type="entry name" value="FADPNR"/>
</dbReference>
<evidence type="ECO:0000259" key="6">
    <source>
        <dbReference type="Pfam" id="PF00890"/>
    </source>
</evidence>
<dbReference type="SUPFAM" id="SSF56425">
    <property type="entry name" value="Succinate dehydrogenase/fumarate reductase flavoprotein, catalytic domain"/>
    <property type="match status" value="1"/>
</dbReference>
<comment type="caution">
    <text evidence="7">The sequence shown here is derived from an EMBL/GenBank/DDBJ whole genome shotgun (WGS) entry which is preliminary data.</text>
</comment>
<name>A0ABT8ABD4_9PROT</name>
<dbReference type="EMBL" id="JAUFPN010000185">
    <property type="protein sequence ID" value="MDN3567129.1"/>
    <property type="molecule type" value="Genomic_DNA"/>
</dbReference>
<keyword evidence="4" id="KW-0560">Oxidoreductase</keyword>
<dbReference type="RefSeq" id="WP_290319150.1">
    <property type="nucleotide sequence ID" value="NZ_JAUFPN010000185.1"/>
</dbReference>
<keyword evidence="3" id="KW-0274">FAD</keyword>
<accession>A0ABT8ABD4</accession>
<gene>
    <name evidence="7" type="ORF">QWZ14_22345</name>
</gene>
<evidence type="ECO:0000256" key="1">
    <source>
        <dbReference type="ARBA" id="ARBA00001974"/>
    </source>
</evidence>
<evidence type="ECO:0000256" key="5">
    <source>
        <dbReference type="SAM" id="MobiDB-lite"/>
    </source>
</evidence>
<proteinExistence type="predicted"/>
<evidence type="ECO:0000313" key="7">
    <source>
        <dbReference type="EMBL" id="MDN3567129.1"/>
    </source>
</evidence>
<dbReference type="InterPro" id="IPR050315">
    <property type="entry name" value="FAD-oxidoreductase_2"/>
</dbReference>
<protein>
    <submittedName>
        <fullName evidence="7">FAD-dependent oxidoreductase</fullName>
    </submittedName>
</protein>
<reference evidence="8" key="1">
    <citation type="journal article" date="2019" name="Int. J. Syst. Evol. Microbiol.">
        <title>The Global Catalogue of Microorganisms (GCM) 10K type strain sequencing project: providing services to taxonomists for standard genome sequencing and annotation.</title>
        <authorList>
            <consortium name="The Broad Institute Genomics Platform"/>
            <consortium name="The Broad Institute Genome Sequencing Center for Infectious Disease"/>
            <person name="Wu L."/>
            <person name="Ma J."/>
        </authorList>
    </citation>
    <scope>NUCLEOTIDE SEQUENCE [LARGE SCALE GENOMIC DNA]</scope>
    <source>
        <strain evidence="8">CECT 7131</strain>
    </source>
</reference>
<sequence length="626" mass="66732">MAHHVPPLGFGRDEAAYRRTVDFVVDHPARFCVFACGMPRGDLHGTALCVGSALEFLTEAQQRAPAMMQRAGLEWLHRPYREPRRLGGGAWCSRRPSSPCCCRNGPGCASGGRVPRARPEATTPAGLTPAASVQCSPQGRMPMRETRCDVVVAGCGVAGLSAAVAAAEAGARVVVLERAPQAERGGQSRYTEAYLRMKSEAEVTDDFETHLAENSSGLLDPDIIAESARPVEGRAAYAAAISMAEPGFIATFADQAGPTIAWLKGFGLRFDFLPTQFLTKSQPRLLPVGGGLALVEGLAARAAGLGVEIRYETTAERLEQDAEGRVTGLLARHRTEGRLTLRGRVVLACGGFEGNAEMLTRYLGPRAAFLRPICKGGHFNRGEGIRMALDIGAATAGDFGSYHAEPIDPRSGVPEPSVFVFPYGVLVNKDGRRFTDEAPGTVDAHYESVTRRIFEQRDGIAYVVLDARHQRVPNVRLAIRTDRPPIVAASPEALAAQLGLPPAALAETLRGYNAACRPGAWKPLELDGLATAGLDPPKSNWALPVDEPPFHAYPIMSANVFTFGGLKVDSDARVLDGDGRPIAGLYAAGEIIGTYYRTYTGATSVLKGLVFGRLGGAHAARRDNAA</sequence>
<evidence type="ECO:0000256" key="2">
    <source>
        <dbReference type="ARBA" id="ARBA00022630"/>
    </source>
</evidence>
<dbReference type="InterPro" id="IPR036188">
    <property type="entry name" value="FAD/NAD-bd_sf"/>
</dbReference>
<keyword evidence="2" id="KW-0285">Flavoprotein</keyword>
<feature type="region of interest" description="Disordered" evidence="5">
    <location>
        <begin position="112"/>
        <end position="139"/>
    </location>
</feature>
<dbReference type="SUPFAM" id="SSF51905">
    <property type="entry name" value="FAD/NAD(P)-binding domain"/>
    <property type="match status" value="1"/>
</dbReference>
<dbReference type="Pfam" id="PF03808">
    <property type="entry name" value="Glyco_tran_WecG"/>
    <property type="match status" value="1"/>
</dbReference>
<feature type="domain" description="FAD-dependent oxidoreductase 2 FAD-binding" evidence="6">
    <location>
        <begin position="149"/>
        <end position="602"/>
    </location>
</feature>
<dbReference type="Proteomes" id="UP001529369">
    <property type="component" value="Unassembled WGS sequence"/>
</dbReference>
<organism evidence="7 8">
    <name type="scientific">Paeniroseomonas aquatica</name>
    <dbReference type="NCBI Taxonomy" id="373043"/>
    <lineage>
        <taxon>Bacteria</taxon>
        <taxon>Pseudomonadati</taxon>
        <taxon>Pseudomonadota</taxon>
        <taxon>Alphaproteobacteria</taxon>
        <taxon>Acetobacterales</taxon>
        <taxon>Acetobacteraceae</taxon>
        <taxon>Paeniroseomonas</taxon>
    </lineage>
</organism>
<dbReference type="InterPro" id="IPR004629">
    <property type="entry name" value="WecG_TagA_CpsF"/>
</dbReference>
<dbReference type="InterPro" id="IPR003953">
    <property type="entry name" value="FAD-dep_OxRdtase_2_FAD-bd"/>
</dbReference>
<dbReference type="PANTHER" id="PTHR43400:SF7">
    <property type="entry name" value="FAD-DEPENDENT OXIDOREDUCTASE 2 FAD BINDING DOMAIN-CONTAINING PROTEIN"/>
    <property type="match status" value="1"/>
</dbReference>
<keyword evidence="8" id="KW-1185">Reference proteome</keyword>